<dbReference type="AlphaFoldDB" id="A0A6J4RB76"/>
<evidence type="ECO:0000259" key="8">
    <source>
        <dbReference type="Pfam" id="PF03458"/>
    </source>
</evidence>
<feature type="domain" description="Glycine transporter" evidence="8">
    <location>
        <begin position="42"/>
        <end position="113"/>
    </location>
</feature>
<dbReference type="Pfam" id="PF03458">
    <property type="entry name" value="Gly_transporter"/>
    <property type="match status" value="2"/>
</dbReference>
<evidence type="ECO:0000256" key="4">
    <source>
        <dbReference type="ARBA" id="ARBA00022692"/>
    </source>
</evidence>
<reference evidence="9" key="1">
    <citation type="submission" date="2020-02" db="EMBL/GenBank/DDBJ databases">
        <authorList>
            <person name="Meier V. D."/>
        </authorList>
    </citation>
    <scope>NUCLEOTIDE SEQUENCE</scope>
    <source>
        <strain evidence="9">AVDCRST_MAG25</strain>
    </source>
</reference>
<evidence type="ECO:0000256" key="6">
    <source>
        <dbReference type="ARBA" id="ARBA00023136"/>
    </source>
</evidence>
<evidence type="ECO:0000256" key="1">
    <source>
        <dbReference type="ARBA" id="ARBA00004651"/>
    </source>
</evidence>
<keyword evidence="5 7" id="KW-1133">Transmembrane helix</keyword>
<feature type="transmembrane region" description="Helical" evidence="7">
    <location>
        <begin position="66"/>
        <end position="87"/>
    </location>
</feature>
<evidence type="ECO:0000256" key="5">
    <source>
        <dbReference type="ARBA" id="ARBA00022989"/>
    </source>
</evidence>
<keyword evidence="3" id="KW-1003">Cell membrane</keyword>
<feature type="transmembrane region" description="Helical" evidence="7">
    <location>
        <begin position="150"/>
        <end position="172"/>
    </location>
</feature>
<dbReference type="PANTHER" id="PTHR30506">
    <property type="entry name" value="INNER MEMBRANE PROTEIN"/>
    <property type="match status" value="1"/>
</dbReference>
<sequence>MYHPRLERKRRPVRDPSLVYIESHVGSGSCPYDAPFEKMIYLLDMFGVAVFAISGALTAGRKGMDLFGILVVAIVTAVGGGTLRDVLLDRQAFWISDPTYLLAILSAAAAILIYVRFFRPPEGSLLVADAFGLSLFTITGAQTAELYGVPAPIVVVMGVMTGIVGGALRDVLCAEVPLVLRKEIYATAAIAGATLFVVLTRFDIPGTITVPTSMALIFALRLAAIRYDLNAPSVTFGDRPTPRGRLKGDA</sequence>
<dbReference type="GO" id="GO:0005886">
    <property type="term" value="C:plasma membrane"/>
    <property type="evidence" value="ECO:0007669"/>
    <property type="project" value="UniProtKB-SubCell"/>
</dbReference>
<feature type="transmembrane region" description="Helical" evidence="7">
    <location>
        <begin position="184"/>
        <end position="202"/>
    </location>
</feature>
<evidence type="ECO:0000256" key="7">
    <source>
        <dbReference type="SAM" id="Phobius"/>
    </source>
</evidence>
<proteinExistence type="inferred from homology"/>
<keyword evidence="4 7" id="KW-0812">Transmembrane</keyword>
<accession>A0A6J4RB76</accession>
<feature type="transmembrane region" description="Helical" evidence="7">
    <location>
        <begin position="99"/>
        <end position="118"/>
    </location>
</feature>
<name>A0A6J4RB76_9ACTN</name>
<keyword evidence="6 7" id="KW-0472">Membrane</keyword>
<protein>
    <recommendedName>
        <fullName evidence="8">Glycine transporter domain-containing protein</fullName>
    </recommendedName>
</protein>
<comment type="subcellular location">
    <subcellularLocation>
        <location evidence="1">Cell membrane</location>
        <topology evidence="1">Multi-pass membrane protein</topology>
    </subcellularLocation>
</comment>
<evidence type="ECO:0000256" key="3">
    <source>
        <dbReference type="ARBA" id="ARBA00022475"/>
    </source>
</evidence>
<gene>
    <name evidence="9" type="ORF">AVDCRST_MAG25-1303</name>
</gene>
<feature type="domain" description="Glycine transporter" evidence="8">
    <location>
        <begin position="127"/>
        <end position="200"/>
    </location>
</feature>
<comment type="similarity">
    <text evidence="2">Belongs to the UPF0126 family.</text>
</comment>
<dbReference type="PANTHER" id="PTHR30506:SF3">
    <property type="entry name" value="UPF0126 INNER MEMBRANE PROTEIN YADS-RELATED"/>
    <property type="match status" value="1"/>
</dbReference>
<organism evidence="9">
    <name type="scientific">uncultured Rubrobacteraceae bacterium</name>
    <dbReference type="NCBI Taxonomy" id="349277"/>
    <lineage>
        <taxon>Bacteria</taxon>
        <taxon>Bacillati</taxon>
        <taxon>Actinomycetota</taxon>
        <taxon>Rubrobacteria</taxon>
        <taxon>Rubrobacterales</taxon>
        <taxon>Rubrobacteraceae</taxon>
        <taxon>environmental samples</taxon>
    </lineage>
</organism>
<evidence type="ECO:0000313" key="9">
    <source>
        <dbReference type="EMBL" id="CAA9464227.1"/>
    </source>
</evidence>
<dbReference type="InterPro" id="IPR005115">
    <property type="entry name" value="Gly_transporter"/>
</dbReference>
<dbReference type="EMBL" id="CADCVI010000079">
    <property type="protein sequence ID" value="CAA9464227.1"/>
    <property type="molecule type" value="Genomic_DNA"/>
</dbReference>
<evidence type="ECO:0000256" key="2">
    <source>
        <dbReference type="ARBA" id="ARBA00008193"/>
    </source>
</evidence>
<feature type="transmembrane region" description="Helical" evidence="7">
    <location>
        <begin position="39"/>
        <end position="59"/>
    </location>
</feature>